<proteinExistence type="predicted"/>
<organism evidence="1">
    <name type="scientific">Podoviridae sp. ct8Lf7</name>
    <dbReference type="NCBI Taxonomy" id="2827723"/>
    <lineage>
        <taxon>Viruses</taxon>
        <taxon>Duplodnaviria</taxon>
        <taxon>Heunggongvirae</taxon>
        <taxon>Uroviricota</taxon>
        <taxon>Caudoviricetes</taxon>
    </lineage>
</organism>
<accession>A0A8S5S0P3</accession>
<sequence>MILNDGINTPRLVNTRFSATGKNTYEVVDRNGDNDSNIYDEGERFDIDTSLYKRV</sequence>
<reference evidence="1" key="1">
    <citation type="journal article" date="2021" name="Proc. Natl. Acad. Sci. U.S.A.">
        <title>A Catalog of Tens of Thousands of Viruses from Human Metagenomes Reveals Hidden Associations with Chronic Diseases.</title>
        <authorList>
            <person name="Tisza M.J."/>
            <person name="Buck C.B."/>
        </authorList>
    </citation>
    <scope>NUCLEOTIDE SEQUENCE</scope>
    <source>
        <strain evidence="1">Ct8Lf7</strain>
    </source>
</reference>
<name>A0A8S5S0P3_9CAUD</name>
<evidence type="ECO:0000313" key="1">
    <source>
        <dbReference type="EMBL" id="DAF44550.1"/>
    </source>
</evidence>
<protein>
    <submittedName>
        <fullName evidence="1">Uncharacterized protein</fullName>
    </submittedName>
</protein>
<dbReference type="EMBL" id="BK032511">
    <property type="protein sequence ID" value="DAF44550.1"/>
    <property type="molecule type" value="Genomic_DNA"/>
</dbReference>